<keyword evidence="4 7" id="KW-0677">Repeat</keyword>
<dbReference type="GO" id="GO:0016020">
    <property type="term" value="C:membrane"/>
    <property type="evidence" value="ECO:0007669"/>
    <property type="project" value="GOC"/>
</dbReference>
<dbReference type="OrthoDB" id="9784739at2"/>
<dbReference type="PANTHER" id="PTHR43378">
    <property type="entry name" value="UDP-3-O-ACYLGLUCOSAMINE N-ACYLTRANSFERASE"/>
    <property type="match status" value="1"/>
</dbReference>
<evidence type="ECO:0000313" key="11">
    <source>
        <dbReference type="Proteomes" id="UP000054600"/>
    </source>
</evidence>
<dbReference type="InterPro" id="IPR056729">
    <property type="entry name" value="GMPPB_C"/>
</dbReference>
<dbReference type="HAMAP" id="MF_00523">
    <property type="entry name" value="LpxD"/>
    <property type="match status" value="1"/>
</dbReference>
<dbReference type="InterPro" id="IPR011004">
    <property type="entry name" value="Trimer_LpxA-like_sf"/>
</dbReference>
<dbReference type="NCBIfam" id="TIGR01853">
    <property type="entry name" value="lipid_A_lpxD"/>
    <property type="match status" value="1"/>
</dbReference>
<dbReference type="PATRIC" id="fig|1122169.6.peg.710"/>
<comment type="function">
    <text evidence="7">Catalyzes the N-acylation of UDP-3-O-acylglucosamine using 3-hydroxyacyl-ACP as the acyl donor. Is involved in the biosynthesis of lipid A, a phosphorylated glycolipid that anchors the lipopolysaccharide to the outer membrane of the cell.</text>
</comment>
<evidence type="ECO:0000259" key="8">
    <source>
        <dbReference type="Pfam" id="PF04613"/>
    </source>
</evidence>
<dbReference type="SUPFAM" id="SSF51161">
    <property type="entry name" value="Trimeric LpxA-like enzymes"/>
    <property type="match status" value="1"/>
</dbReference>
<keyword evidence="11" id="KW-1185">Reference proteome</keyword>
<dbReference type="UniPathway" id="UPA00973"/>
<dbReference type="AlphaFoldDB" id="A0A0W0Z4V7"/>
<dbReference type="GO" id="GO:0103118">
    <property type="term" value="F:UDP-3-O-[(3R)-3-hydroxyacyl]-glucosamine N-acyltransferase activity"/>
    <property type="evidence" value="ECO:0007669"/>
    <property type="project" value="UniProtKB-EC"/>
</dbReference>
<keyword evidence="1 7" id="KW-0444">Lipid biosynthesis</keyword>
<keyword evidence="5 7" id="KW-0443">Lipid metabolism</keyword>
<dbReference type="STRING" id="1122169.Lsha_0619"/>
<comment type="subunit">
    <text evidence="7">Homotrimer.</text>
</comment>
<dbReference type="NCBIfam" id="NF002060">
    <property type="entry name" value="PRK00892.1"/>
    <property type="match status" value="1"/>
</dbReference>
<dbReference type="Pfam" id="PF25087">
    <property type="entry name" value="GMPPB_C"/>
    <property type="match status" value="1"/>
</dbReference>
<evidence type="ECO:0000256" key="5">
    <source>
        <dbReference type="ARBA" id="ARBA00023098"/>
    </source>
</evidence>
<feature type="domain" description="UDP-3-O-[3-hydroxymyristoyl] glucosamine N-acyltransferase non-repeat region" evidence="8">
    <location>
        <begin position="34"/>
        <end position="101"/>
    </location>
</feature>
<feature type="active site" description="Proton acceptor" evidence="7">
    <location>
        <position position="251"/>
    </location>
</feature>
<dbReference type="Gene3D" id="3.40.1390.10">
    <property type="entry name" value="MurE/MurF, N-terminal domain"/>
    <property type="match status" value="1"/>
</dbReference>
<dbReference type="PANTHER" id="PTHR43378:SF2">
    <property type="entry name" value="UDP-3-O-ACYLGLUCOSAMINE N-ACYLTRANSFERASE 1, MITOCHONDRIAL-RELATED"/>
    <property type="match status" value="1"/>
</dbReference>
<organism evidence="10 11">
    <name type="scientific">Legionella shakespearei DSM 23087</name>
    <dbReference type="NCBI Taxonomy" id="1122169"/>
    <lineage>
        <taxon>Bacteria</taxon>
        <taxon>Pseudomonadati</taxon>
        <taxon>Pseudomonadota</taxon>
        <taxon>Gammaproteobacteria</taxon>
        <taxon>Legionellales</taxon>
        <taxon>Legionellaceae</taxon>
        <taxon>Legionella</taxon>
    </lineage>
</organism>
<evidence type="ECO:0000256" key="2">
    <source>
        <dbReference type="ARBA" id="ARBA00022556"/>
    </source>
</evidence>
<accession>A0A0W0Z4V7</accession>
<sequence>MTSYQFATSKGPFSLSSLARISGAELIDNKGAAFEVAHLATLSSATPLSLCMLHQKKYLKELKNSLAGACILAPEYVDYAPPTMHLLVHKNPYKAYALITQAFYPEEELIASIAPSAFVSPSAIVGQGCEIEHGAYIGKKVTIGQRCKIGVNTYIGDGVIIGNHCHIENNVSISHTVMGNKVRIYPGARIGQDGFGFASDADGHYKIPHAGGVVIGNDVEIGANTCIDRGSLDNTIIDDWCRIDNLVQIGHNVKVGKGSIIVAQAAIAGSSQLEPFVVLAGRAGVIGHLKIGRNAVISAASIVIKDVPAGAVMAGYPATPAREWHKQTVFLKKSISRGKSREDPK</sequence>
<name>A0A0W0Z4V7_9GAMM</name>
<evidence type="ECO:0000313" key="10">
    <source>
        <dbReference type="EMBL" id="KTD64188.1"/>
    </source>
</evidence>
<dbReference type="RefSeq" id="WP_018578402.1">
    <property type="nucleotide sequence ID" value="NZ_KB892434.1"/>
</dbReference>
<evidence type="ECO:0000256" key="4">
    <source>
        <dbReference type="ARBA" id="ARBA00022737"/>
    </source>
</evidence>
<dbReference type="Gene3D" id="2.160.10.10">
    <property type="entry name" value="Hexapeptide repeat proteins"/>
    <property type="match status" value="1"/>
</dbReference>
<dbReference type="InterPro" id="IPR020573">
    <property type="entry name" value="UDP_GlcNAc_AcTrfase_non-rep"/>
</dbReference>
<feature type="domain" description="Mannose-1-phosphate guanyltransferase C-terminal" evidence="9">
    <location>
        <begin position="121"/>
        <end position="229"/>
    </location>
</feature>
<dbReference type="EC" id="2.3.1.191" evidence="7"/>
<gene>
    <name evidence="10" type="primary">lpxD_2</name>
    <name evidence="7" type="synonym">lpxD</name>
    <name evidence="10" type="ORF">Lsha_0619</name>
</gene>
<evidence type="ECO:0000256" key="6">
    <source>
        <dbReference type="ARBA" id="ARBA00023315"/>
    </source>
</evidence>
<dbReference type="eggNOG" id="COG1044">
    <property type="taxonomic scope" value="Bacteria"/>
</dbReference>
<comment type="caution">
    <text evidence="10">The sequence shown here is derived from an EMBL/GenBank/DDBJ whole genome shotgun (WGS) entry which is preliminary data.</text>
</comment>
<dbReference type="GO" id="GO:0009245">
    <property type="term" value="P:lipid A biosynthetic process"/>
    <property type="evidence" value="ECO:0007669"/>
    <property type="project" value="UniProtKB-UniRule"/>
</dbReference>
<dbReference type="InterPro" id="IPR007691">
    <property type="entry name" value="LpxD"/>
</dbReference>
<evidence type="ECO:0000256" key="7">
    <source>
        <dbReference type="HAMAP-Rule" id="MF_00523"/>
    </source>
</evidence>
<keyword evidence="6 7" id="KW-0012">Acyltransferase</keyword>
<protein>
    <recommendedName>
        <fullName evidence="7">UDP-3-O-acylglucosamine N-acyltransferase</fullName>
        <ecNumber evidence="7">2.3.1.191</ecNumber>
    </recommendedName>
</protein>
<dbReference type="EMBL" id="LNYW01000019">
    <property type="protein sequence ID" value="KTD64188.1"/>
    <property type="molecule type" value="Genomic_DNA"/>
</dbReference>
<keyword evidence="2 7" id="KW-0441">Lipid A biosynthesis</keyword>
<comment type="catalytic activity">
    <reaction evidence="7">
        <text>a UDP-3-O-[(3R)-3-hydroxyacyl]-alpha-D-glucosamine + a (3R)-hydroxyacyl-[ACP] = a UDP-2-N,3-O-bis[(3R)-3-hydroxyacyl]-alpha-D-glucosamine + holo-[ACP] + H(+)</text>
        <dbReference type="Rhea" id="RHEA:53836"/>
        <dbReference type="Rhea" id="RHEA-COMP:9685"/>
        <dbReference type="Rhea" id="RHEA-COMP:9945"/>
        <dbReference type="ChEBI" id="CHEBI:15378"/>
        <dbReference type="ChEBI" id="CHEBI:64479"/>
        <dbReference type="ChEBI" id="CHEBI:78827"/>
        <dbReference type="ChEBI" id="CHEBI:137740"/>
        <dbReference type="ChEBI" id="CHEBI:137748"/>
        <dbReference type="EC" id="2.3.1.191"/>
    </reaction>
</comment>
<dbReference type="Pfam" id="PF04613">
    <property type="entry name" value="LpxD"/>
    <property type="match status" value="1"/>
</dbReference>
<comment type="pathway">
    <text evidence="7">Bacterial outer membrane biogenesis; LPS lipid A biosynthesis.</text>
</comment>
<dbReference type="GO" id="GO:0016410">
    <property type="term" value="F:N-acyltransferase activity"/>
    <property type="evidence" value="ECO:0007669"/>
    <property type="project" value="InterPro"/>
</dbReference>
<comment type="similarity">
    <text evidence="7">Belongs to the transferase hexapeptide repeat family. LpxD subfamily.</text>
</comment>
<evidence type="ECO:0000256" key="1">
    <source>
        <dbReference type="ARBA" id="ARBA00022516"/>
    </source>
</evidence>
<dbReference type="CDD" id="cd03352">
    <property type="entry name" value="LbH_LpxD"/>
    <property type="match status" value="1"/>
</dbReference>
<evidence type="ECO:0000259" key="9">
    <source>
        <dbReference type="Pfam" id="PF25087"/>
    </source>
</evidence>
<dbReference type="Proteomes" id="UP000054600">
    <property type="component" value="Unassembled WGS sequence"/>
</dbReference>
<proteinExistence type="inferred from homology"/>
<keyword evidence="3 7" id="KW-0808">Transferase</keyword>
<reference evidence="10 11" key="1">
    <citation type="submission" date="2015-11" db="EMBL/GenBank/DDBJ databases">
        <title>Genomic analysis of 38 Legionella species identifies large and diverse effector repertoires.</title>
        <authorList>
            <person name="Burstein D."/>
            <person name="Amaro F."/>
            <person name="Zusman T."/>
            <person name="Lifshitz Z."/>
            <person name="Cohen O."/>
            <person name="Gilbert J.A."/>
            <person name="Pupko T."/>
            <person name="Shuman H.A."/>
            <person name="Segal G."/>
        </authorList>
    </citation>
    <scope>NUCLEOTIDE SEQUENCE [LARGE SCALE GENOMIC DNA]</scope>
    <source>
        <strain evidence="10 11">ATCC 49655</strain>
    </source>
</reference>
<evidence type="ECO:0000256" key="3">
    <source>
        <dbReference type="ARBA" id="ARBA00022679"/>
    </source>
</evidence>